<reference evidence="3 4" key="1">
    <citation type="submission" date="2017-01" db="EMBL/GenBank/DDBJ databases">
        <authorList>
            <person name="Varghese N."/>
            <person name="Submissions S."/>
        </authorList>
    </citation>
    <scope>NUCLEOTIDE SEQUENCE [LARGE SCALE GENOMIC DNA]</scope>
    <source>
        <strain evidence="3 4">ATCC 35905</strain>
    </source>
</reference>
<keyword evidence="4" id="KW-1185">Reference proteome</keyword>
<dbReference type="Gene3D" id="3.30.300.30">
    <property type="match status" value="1"/>
</dbReference>
<protein>
    <submittedName>
        <fullName evidence="3">Acyl-CoA synthetase (AMP-forming)/AMP-acid ligase II</fullName>
    </submittedName>
</protein>
<dbReference type="InterPro" id="IPR050237">
    <property type="entry name" value="ATP-dep_AMP-bd_enzyme"/>
</dbReference>
<feature type="domain" description="AMP-binding enzyme C-terminal" evidence="2">
    <location>
        <begin position="412"/>
        <end position="486"/>
    </location>
</feature>
<evidence type="ECO:0000313" key="3">
    <source>
        <dbReference type="EMBL" id="SIQ96263.1"/>
    </source>
</evidence>
<dbReference type="Proteomes" id="UP000186308">
    <property type="component" value="Unassembled WGS sequence"/>
</dbReference>
<comment type="caution">
    <text evidence="3">The sequence shown here is derived from an EMBL/GenBank/DDBJ whole genome shotgun (WGS) entry which is preliminary data.</text>
</comment>
<dbReference type="SUPFAM" id="SSF56801">
    <property type="entry name" value="Acetyl-CoA synthetase-like"/>
    <property type="match status" value="1"/>
</dbReference>
<gene>
    <name evidence="3" type="ORF">SAMN05421828_112103</name>
</gene>
<dbReference type="Pfam" id="PF00501">
    <property type="entry name" value="AMP-binding"/>
    <property type="match status" value="1"/>
</dbReference>
<proteinExistence type="predicted"/>
<organism evidence="3 4">
    <name type="scientific">Acidiphilium rubrum</name>
    <dbReference type="NCBI Taxonomy" id="526"/>
    <lineage>
        <taxon>Bacteria</taxon>
        <taxon>Pseudomonadati</taxon>
        <taxon>Pseudomonadota</taxon>
        <taxon>Alphaproteobacteria</taxon>
        <taxon>Acetobacterales</taxon>
        <taxon>Acidocellaceae</taxon>
        <taxon>Acidiphilium</taxon>
    </lineage>
</organism>
<dbReference type="InterPro" id="IPR000873">
    <property type="entry name" value="AMP-dep_synth/lig_dom"/>
</dbReference>
<dbReference type="Gene3D" id="3.40.50.12780">
    <property type="entry name" value="N-terminal domain of ligase-like"/>
    <property type="match status" value="1"/>
</dbReference>
<dbReference type="Pfam" id="PF13193">
    <property type="entry name" value="AMP-binding_C"/>
    <property type="match status" value="1"/>
</dbReference>
<keyword evidence="3" id="KW-0436">Ligase</keyword>
<evidence type="ECO:0000259" key="1">
    <source>
        <dbReference type="Pfam" id="PF00501"/>
    </source>
</evidence>
<dbReference type="PROSITE" id="PS00455">
    <property type="entry name" value="AMP_BINDING"/>
    <property type="match status" value="1"/>
</dbReference>
<dbReference type="PANTHER" id="PTHR43767">
    <property type="entry name" value="LONG-CHAIN-FATTY-ACID--COA LIGASE"/>
    <property type="match status" value="1"/>
</dbReference>
<dbReference type="InterPro" id="IPR042099">
    <property type="entry name" value="ANL_N_sf"/>
</dbReference>
<dbReference type="RefSeq" id="WP_035229027.1">
    <property type="nucleotide sequence ID" value="NZ_FTNE01000012.1"/>
</dbReference>
<evidence type="ECO:0000259" key="2">
    <source>
        <dbReference type="Pfam" id="PF13193"/>
    </source>
</evidence>
<dbReference type="GO" id="GO:0016878">
    <property type="term" value="F:acid-thiol ligase activity"/>
    <property type="evidence" value="ECO:0007669"/>
    <property type="project" value="UniProtKB-ARBA"/>
</dbReference>
<dbReference type="PANTHER" id="PTHR43767:SF1">
    <property type="entry name" value="NONRIBOSOMAL PEPTIDE SYNTHASE PES1 (EUROFUNG)-RELATED"/>
    <property type="match status" value="1"/>
</dbReference>
<dbReference type="AlphaFoldDB" id="A0A8G2CLA0"/>
<name>A0A8G2CLA0_ACIRU</name>
<evidence type="ECO:0000313" key="4">
    <source>
        <dbReference type="Proteomes" id="UP000186308"/>
    </source>
</evidence>
<feature type="domain" description="AMP-dependent synthetase/ligase" evidence="1">
    <location>
        <begin position="17"/>
        <end position="362"/>
    </location>
</feature>
<sequence length="494" mass="52176">MSRFAPPDFNHLAAPVAWWAAHAPDQIALVDGAGTWTYAQLNQAIIMVRNTLLSRGSQPGDRVAVLGDNGAAMVALMLGASLAGAWVVPLNPRLSDREIDEIARHATPTCLLFANPGTGRARQHAERCKAQPLTIEGLGPIALAETTHHAPPEPNADVAALIYTSGTTGRPKGVMLTHRNLMISARASGAIRAISPADIVYSVLPISHILGFTGVMLGTLTYGGTIMLAPRFDPPGALRAVLHDHVTMIIGAPSMFALLAEYAALQGMSVLPPHHLRLIASAGAPLDPAVKAAVEACFGMVLNNGYGITECAPTIAQTRIDQPRRDCSVGMLLPGLDARLVGEAGGIGALHLRGPTVMAGYYRDEAATAAVLDADGWFDTGDLAKFENDHLFIVGRSKEQIIRYGFKIYPAEIEAVLNAYPGVRQSAVIGRGDGAHQDIIAFVEPAAGITLHLPDLIDYTANRLADYKRPAEIRLAAALPMGATGKVQKASLIA</sequence>
<dbReference type="InterPro" id="IPR025110">
    <property type="entry name" value="AMP-bd_C"/>
</dbReference>
<dbReference type="InterPro" id="IPR020845">
    <property type="entry name" value="AMP-binding_CS"/>
</dbReference>
<dbReference type="InterPro" id="IPR045851">
    <property type="entry name" value="AMP-bd_C_sf"/>
</dbReference>
<dbReference type="OrthoDB" id="9803968at2"/>
<dbReference type="EMBL" id="FTNE01000012">
    <property type="protein sequence ID" value="SIQ96263.1"/>
    <property type="molecule type" value="Genomic_DNA"/>
</dbReference>
<accession>A0A8G2CLA0</accession>